<evidence type="ECO:0000256" key="13">
    <source>
        <dbReference type="ARBA" id="ARBA00047470"/>
    </source>
</evidence>
<dbReference type="CDD" id="cd05570">
    <property type="entry name" value="STKc_PKC"/>
    <property type="match status" value="1"/>
</dbReference>
<dbReference type="Proteomes" id="UP000650833">
    <property type="component" value="Unassembled WGS sequence"/>
</dbReference>
<keyword evidence="11 14" id="KW-0067">ATP-binding</keyword>
<dbReference type="SMART" id="SM00109">
    <property type="entry name" value="C1"/>
    <property type="match status" value="2"/>
</dbReference>
<feature type="compositionally biased region" description="Low complexity" evidence="15">
    <location>
        <begin position="96"/>
        <end position="107"/>
    </location>
</feature>
<evidence type="ECO:0000256" key="1">
    <source>
        <dbReference type="ARBA" id="ARBA00005490"/>
    </source>
</evidence>
<dbReference type="GO" id="GO:0008270">
    <property type="term" value="F:zinc ion binding"/>
    <property type="evidence" value="ECO:0007669"/>
    <property type="project" value="UniProtKB-KW"/>
</dbReference>
<evidence type="ECO:0000259" key="16">
    <source>
        <dbReference type="PROSITE" id="PS50011"/>
    </source>
</evidence>
<dbReference type="SUPFAM" id="SSF56112">
    <property type="entry name" value="Protein kinase-like (PK-like)"/>
    <property type="match status" value="1"/>
</dbReference>
<dbReference type="InterPro" id="IPR017441">
    <property type="entry name" value="Protein_kinase_ATP_BS"/>
</dbReference>
<keyword evidence="6" id="KW-0479">Metal-binding</keyword>
<keyword evidence="4" id="KW-0597">Phosphoprotein</keyword>
<dbReference type="PANTHER" id="PTHR24351">
    <property type="entry name" value="RIBOSOMAL PROTEIN S6 KINASE"/>
    <property type="match status" value="1"/>
</dbReference>
<dbReference type="PROSITE" id="PS51285">
    <property type="entry name" value="AGC_KINASE_CTER"/>
    <property type="match status" value="1"/>
</dbReference>
<comment type="catalytic activity">
    <reaction evidence="12">
        <text>L-threonyl-[protein] + ATP = O-phospho-L-threonyl-[protein] + ADP + H(+)</text>
        <dbReference type="Rhea" id="RHEA:46608"/>
        <dbReference type="Rhea" id="RHEA-COMP:11060"/>
        <dbReference type="Rhea" id="RHEA-COMP:11605"/>
        <dbReference type="ChEBI" id="CHEBI:15378"/>
        <dbReference type="ChEBI" id="CHEBI:30013"/>
        <dbReference type="ChEBI" id="CHEBI:30616"/>
        <dbReference type="ChEBI" id="CHEBI:61977"/>
        <dbReference type="ChEBI" id="CHEBI:456216"/>
        <dbReference type="EC" id="2.7.11.13"/>
    </reaction>
</comment>
<dbReference type="InterPro" id="IPR046349">
    <property type="entry name" value="C1-like_sf"/>
</dbReference>
<dbReference type="GO" id="GO:0005524">
    <property type="term" value="F:ATP binding"/>
    <property type="evidence" value="ECO:0007669"/>
    <property type="project" value="UniProtKB-UniRule"/>
</dbReference>
<keyword evidence="7 14" id="KW-0547">Nucleotide-binding</keyword>
<evidence type="ECO:0000256" key="3">
    <source>
        <dbReference type="ARBA" id="ARBA00022527"/>
    </source>
</evidence>
<evidence type="ECO:0000256" key="2">
    <source>
        <dbReference type="ARBA" id="ARBA00012429"/>
    </source>
</evidence>
<dbReference type="PROSITE" id="PS00479">
    <property type="entry name" value="ZF_DAG_PE_1"/>
    <property type="match status" value="1"/>
</dbReference>
<dbReference type="SMART" id="SM00239">
    <property type="entry name" value="C2"/>
    <property type="match status" value="1"/>
</dbReference>
<dbReference type="SUPFAM" id="SSF46585">
    <property type="entry name" value="HR1 repeat"/>
    <property type="match status" value="1"/>
</dbReference>
<feature type="compositionally biased region" description="Polar residues" evidence="15">
    <location>
        <begin position="78"/>
        <end position="90"/>
    </location>
</feature>
<dbReference type="FunFam" id="1.10.510.10:FF:000210">
    <property type="entry name" value="Non-specific serine/threonine protein kinase"/>
    <property type="match status" value="1"/>
</dbReference>
<dbReference type="InterPro" id="IPR002219">
    <property type="entry name" value="PKC_DAG/PE"/>
</dbReference>
<dbReference type="InterPro" id="IPR008271">
    <property type="entry name" value="Ser/Thr_kinase_AS"/>
</dbReference>
<dbReference type="PROSITE" id="PS00107">
    <property type="entry name" value="PROTEIN_KINASE_ATP"/>
    <property type="match status" value="1"/>
</dbReference>
<feature type="region of interest" description="Disordered" evidence="15">
    <location>
        <begin position="78"/>
        <end position="115"/>
    </location>
</feature>
<evidence type="ECO:0000313" key="19">
    <source>
        <dbReference type="EMBL" id="KAG2200245.1"/>
    </source>
</evidence>
<dbReference type="Gene3D" id="3.30.60.20">
    <property type="match status" value="2"/>
</dbReference>
<dbReference type="InterPro" id="IPR000008">
    <property type="entry name" value="C2_dom"/>
</dbReference>
<dbReference type="SMART" id="SM00220">
    <property type="entry name" value="S_TKc"/>
    <property type="match status" value="1"/>
</dbReference>
<name>A0A8H7QXT9_9FUNG</name>
<dbReference type="GO" id="GO:0004697">
    <property type="term" value="F:diacylglycerol-dependent serine/threonine kinase activity"/>
    <property type="evidence" value="ECO:0007669"/>
    <property type="project" value="UniProtKB-EC"/>
</dbReference>
<dbReference type="SMART" id="SM00133">
    <property type="entry name" value="S_TK_X"/>
    <property type="match status" value="1"/>
</dbReference>
<feature type="compositionally biased region" description="Low complexity" evidence="15">
    <location>
        <begin position="137"/>
        <end position="148"/>
    </location>
</feature>
<dbReference type="Pfam" id="PF00069">
    <property type="entry name" value="Pkinase"/>
    <property type="match status" value="1"/>
</dbReference>
<evidence type="ECO:0000313" key="20">
    <source>
        <dbReference type="Proteomes" id="UP000650833"/>
    </source>
</evidence>
<dbReference type="PROSITE" id="PS50081">
    <property type="entry name" value="ZF_DAG_PE_2"/>
    <property type="match status" value="2"/>
</dbReference>
<evidence type="ECO:0000256" key="6">
    <source>
        <dbReference type="ARBA" id="ARBA00022723"/>
    </source>
</evidence>
<feature type="compositionally biased region" description="Polar residues" evidence="15">
    <location>
        <begin position="683"/>
        <end position="719"/>
    </location>
</feature>
<reference evidence="19" key="1">
    <citation type="submission" date="2020-12" db="EMBL/GenBank/DDBJ databases">
        <title>Metabolic potential, ecology and presence of endohyphal bacteria is reflected in genomic diversity of Mucoromycotina.</title>
        <authorList>
            <person name="Muszewska A."/>
            <person name="Okrasinska A."/>
            <person name="Steczkiewicz K."/>
            <person name="Drgas O."/>
            <person name="Orlowska M."/>
            <person name="Perlinska-Lenart U."/>
            <person name="Aleksandrzak-Piekarczyk T."/>
            <person name="Szatraj K."/>
            <person name="Zielenkiewicz U."/>
            <person name="Pilsyk S."/>
            <person name="Malc E."/>
            <person name="Mieczkowski P."/>
            <person name="Kruszewska J.S."/>
            <person name="Biernat P."/>
            <person name="Pawlowska J."/>
        </authorList>
    </citation>
    <scope>NUCLEOTIDE SEQUENCE</scope>
    <source>
        <strain evidence="19">CBS 226.32</strain>
    </source>
</reference>
<dbReference type="Gene3D" id="1.10.287.160">
    <property type="entry name" value="HR1 repeat"/>
    <property type="match status" value="1"/>
</dbReference>
<dbReference type="InterPro" id="IPR036274">
    <property type="entry name" value="HR1_rpt_sf"/>
</dbReference>
<evidence type="ECO:0000259" key="17">
    <source>
        <dbReference type="PROSITE" id="PS50081"/>
    </source>
</evidence>
<dbReference type="InterPro" id="IPR000719">
    <property type="entry name" value="Prot_kinase_dom"/>
</dbReference>
<feature type="compositionally biased region" description="Low complexity" evidence="15">
    <location>
        <begin position="665"/>
        <end position="682"/>
    </location>
</feature>
<feature type="region of interest" description="Disordered" evidence="15">
    <location>
        <begin position="643"/>
        <end position="719"/>
    </location>
</feature>
<dbReference type="EC" id="2.7.11.13" evidence="2"/>
<dbReference type="GO" id="GO:0007165">
    <property type="term" value="P:signal transduction"/>
    <property type="evidence" value="ECO:0007669"/>
    <property type="project" value="InterPro"/>
</dbReference>
<keyword evidence="5" id="KW-0808">Transferase</keyword>
<evidence type="ECO:0000256" key="7">
    <source>
        <dbReference type="ARBA" id="ARBA00022741"/>
    </source>
</evidence>
<evidence type="ECO:0000256" key="11">
    <source>
        <dbReference type="ARBA" id="ARBA00022840"/>
    </source>
</evidence>
<sequence length="1094" mass="123989">MEELEARIKEVQAKIDQNSHLRKKAIELRQILKDRNAQLQCDTQIRESQRYIDYFTEELRRLQTKGSRASFISLHSFHQQQSNESSSSTADPILKSTTTSTTTSSTTPGSNGAEEGAVIERSIVDSPTQTSLQSYFPATTTTTASTPTSEEEDSKRRYTNLDLLEADTPINRAKVSLKLHELEYKVDVEKKVQEGIRNLYTILDRTSSSSAADRRRKAELHEKQLECSEKMTLLNNSVKKYKDLYLGEEDDEDDEENNDGNEIDEKEEVAKSAAAVAAAVAAAAAAEEVEKLEQIEARPVLRGMPGARRPVTGKLQLKIIEAHELAHAPTRMFRDPLTAVMVKIDGNIQFRTRPSKNDKWTDSFEMHVDKATEVELLIYDQSGDRTLPIGLLWLKISDIAENLRKQKLELEQHESNWVSAQVAQQHHDAPLDVQRNQSVGGENKRKLPVSAENGINAWFDVEPLGRIYLEINFVRENVKRRPMDKLGRADAVRERKGEVHEMNGHQFVARRFYHIMKCALCGDFMAKLAFQCEDCNLACHKKCYTRVVTRCISRADPKLVHDEDELKHRIPHRFEPLTIIGANWCCHCGFMLPLGFRGAQKCAECGVVCHTKCAGRVPDFCGMSMEKANLMLSEMKAANSRRRTFHSDSLPQFSSDNHQRPLFASTSSNTQQQQQQSQTVNSYKQESANASIISPQSSFSTPISPKLNPTSSRPLSMNHDTSSFQSLTHLFSQQNSISETLSRAGIHQMTTPVQVNRKVGLDDFNLLAVLGKGNFGKVMLAEEKYTNELYAIKILKKRFVLDNDEVESTRSEKRVFLAANEERHPFLVNLHSTFQTETRIYYVMEYVSGGDLMLQIQREQFSEARARFYACEVLLALDYFHKHGIIYRDLKLDNIMLCLDGHIKLADYGLCKENMGANNTTNTFCGTPEFMAPEILLEHRYGRAVDWWAFGVLLYEMLLGQSPFKGEDEDEIFDAVLEDNILYPINMSKHSVSICEALLERNPEKRLGGGKGDAQEVKNHPFFAGVNWEDMLAKRVQPPFLPTVNGRADTSNFDEEFTREIPILTPVNAMLTANEQQEFSSFSYVANWAINGST</sequence>
<organism evidence="19 20">
    <name type="scientific">Mucor plumbeus</name>
    <dbReference type="NCBI Taxonomy" id="97098"/>
    <lineage>
        <taxon>Eukaryota</taxon>
        <taxon>Fungi</taxon>
        <taxon>Fungi incertae sedis</taxon>
        <taxon>Mucoromycota</taxon>
        <taxon>Mucoromycotina</taxon>
        <taxon>Mucoromycetes</taxon>
        <taxon>Mucorales</taxon>
        <taxon>Mucorineae</taxon>
        <taxon>Mucoraceae</taxon>
        <taxon>Mucor</taxon>
    </lineage>
</organism>
<dbReference type="Gene3D" id="3.30.200.20">
    <property type="entry name" value="Phosphorylase Kinase, domain 1"/>
    <property type="match status" value="1"/>
</dbReference>
<evidence type="ECO:0000256" key="12">
    <source>
        <dbReference type="ARBA" id="ARBA00047272"/>
    </source>
</evidence>
<dbReference type="Gene3D" id="1.10.510.10">
    <property type="entry name" value="Transferase(Phosphotransferase) domain 1"/>
    <property type="match status" value="1"/>
</dbReference>
<dbReference type="SUPFAM" id="SSF57889">
    <property type="entry name" value="Cysteine-rich domain"/>
    <property type="match status" value="2"/>
</dbReference>
<feature type="domain" description="Phorbol-ester/DAG-type" evidence="17">
    <location>
        <begin position="571"/>
        <end position="621"/>
    </location>
</feature>
<dbReference type="InterPro" id="IPR011072">
    <property type="entry name" value="HR1_rho-bd"/>
</dbReference>
<dbReference type="Pfam" id="PF00130">
    <property type="entry name" value="C1_1"/>
    <property type="match status" value="2"/>
</dbReference>
<dbReference type="FunFam" id="3.30.200.20:FF:000103">
    <property type="entry name" value="Protein kinase C"/>
    <property type="match status" value="1"/>
</dbReference>
<dbReference type="CDD" id="cd20823">
    <property type="entry name" value="C1_ScPKC1-like_rpt2"/>
    <property type="match status" value="1"/>
</dbReference>
<dbReference type="InterPro" id="IPR011009">
    <property type="entry name" value="Kinase-like_dom_sf"/>
</dbReference>
<comment type="caution">
    <text evidence="19">The sequence shown here is derived from an EMBL/GenBank/DDBJ whole genome shotgun (WGS) entry which is preliminary data.</text>
</comment>
<dbReference type="PROSITE" id="PS00108">
    <property type="entry name" value="PROTEIN_KINASE_ST"/>
    <property type="match status" value="1"/>
</dbReference>
<evidence type="ECO:0000256" key="14">
    <source>
        <dbReference type="PROSITE-ProRule" id="PRU10141"/>
    </source>
</evidence>
<dbReference type="SUPFAM" id="SSF49562">
    <property type="entry name" value="C2 domain (Calcium/lipid-binding domain, CaLB)"/>
    <property type="match status" value="1"/>
</dbReference>
<evidence type="ECO:0000256" key="9">
    <source>
        <dbReference type="ARBA" id="ARBA00022777"/>
    </source>
</evidence>
<feature type="binding site" evidence="14">
    <location>
        <position position="793"/>
    </location>
    <ligand>
        <name>ATP</name>
        <dbReference type="ChEBI" id="CHEBI:30616"/>
    </ligand>
</feature>
<dbReference type="Pfam" id="PF00168">
    <property type="entry name" value="C2"/>
    <property type="match status" value="1"/>
</dbReference>
<evidence type="ECO:0000259" key="18">
    <source>
        <dbReference type="PROSITE" id="PS51285"/>
    </source>
</evidence>
<feature type="compositionally biased region" description="Polar residues" evidence="15">
    <location>
        <begin position="647"/>
        <end position="656"/>
    </location>
</feature>
<protein>
    <recommendedName>
        <fullName evidence="2">protein kinase C</fullName>
        <ecNumber evidence="2">2.7.11.13</ecNumber>
    </recommendedName>
</protein>
<comment type="catalytic activity">
    <reaction evidence="13">
        <text>L-seryl-[protein] + ATP = O-phospho-L-seryl-[protein] + ADP + H(+)</text>
        <dbReference type="Rhea" id="RHEA:17989"/>
        <dbReference type="Rhea" id="RHEA-COMP:9863"/>
        <dbReference type="Rhea" id="RHEA-COMP:11604"/>
        <dbReference type="ChEBI" id="CHEBI:15378"/>
        <dbReference type="ChEBI" id="CHEBI:29999"/>
        <dbReference type="ChEBI" id="CHEBI:30616"/>
        <dbReference type="ChEBI" id="CHEBI:83421"/>
        <dbReference type="ChEBI" id="CHEBI:456216"/>
        <dbReference type="EC" id="2.7.11.13"/>
    </reaction>
</comment>
<evidence type="ECO:0000256" key="10">
    <source>
        <dbReference type="ARBA" id="ARBA00022833"/>
    </source>
</evidence>
<proteinExistence type="inferred from homology"/>
<evidence type="ECO:0000256" key="5">
    <source>
        <dbReference type="ARBA" id="ARBA00022679"/>
    </source>
</evidence>
<accession>A0A8H7QXT9</accession>
<dbReference type="Pfam" id="PF00433">
    <property type="entry name" value="Pkinase_C"/>
    <property type="match status" value="1"/>
</dbReference>
<keyword evidence="20" id="KW-1185">Reference proteome</keyword>
<evidence type="ECO:0000256" key="15">
    <source>
        <dbReference type="SAM" id="MobiDB-lite"/>
    </source>
</evidence>
<dbReference type="AlphaFoldDB" id="A0A8H7QXT9"/>
<keyword evidence="10" id="KW-0862">Zinc</keyword>
<evidence type="ECO:0000256" key="4">
    <source>
        <dbReference type="ARBA" id="ARBA00022553"/>
    </source>
</evidence>
<keyword evidence="9" id="KW-0418">Kinase</keyword>
<dbReference type="CDD" id="cd20822">
    <property type="entry name" value="C1_ScPKC1-like_rpt1"/>
    <property type="match status" value="1"/>
</dbReference>
<dbReference type="SMART" id="SM00742">
    <property type="entry name" value="Hr1"/>
    <property type="match status" value="2"/>
</dbReference>
<dbReference type="Gene3D" id="2.60.40.150">
    <property type="entry name" value="C2 domain"/>
    <property type="match status" value="1"/>
</dbReference>
<gene>
    <name evidence="19" type="ORF">INT46_011366</name>
</gene>
<feature type="domain" description="AGC-kinase C-terminal" evidence="18">
    <location>
        <begin position="1024"/>
        <end position="1094"/>
    </location>
</feature>
<comment type="similarity">
    <text evidence="1">Belongs to the protein kinase superfamily. AGC Ser/Thr protein kinase family. PKC subfamily.</text>
</comment>
<feature type="region of interest" description="Disordered" evidence="15">
    <location>
        <begin position="129"/>
        <end position="155"/>
    </location>
</feature>
<dbReference type="InterPro" id="IPR017892">
    <property type="entry name" value="Pkinase_C"/>
</dbReference>
<dbReference type="InterPro" id="IPR000961">
    <property type="entry name" value="AGC-kinase_C"/>
</dbReference>
<evidence type="ECO:0000256" key="8">
    <source>
        <dbReference type="ARBA" id="ARBA00022771"/>
    </source>
</evidence>
<keyword evidence="8" id="KW-0863">Zinc-finger</keyword>
<feature type="domain" description="Protein kinase" evidence="16">
    <location>
        <begin position="764"/>
        <end position="1023"/>
    </location>
</feature>
<dbReference type="OrthoDB" id="63267at2759"/>
<dbReference type="PROSITE" id="PS50011">
    <property type="entry name" value="PROTEIN_KINASE_DOM"/>
    <property type="match status" value="1"/>
</dbReference>
<dbReference type="InterPro" id="IPR035892">
    <property type="entry name" value="C2_domain_sf"/>
</dbReference>
<dbReference type="EMBL" id="JAEPRC010000323">
    <property type="protein sequence ID" value="KAG2200245.1"/>
    <property type="molecule type" value="Genomic_DNA"/>
</dbReference>
<feature type="domain" description="Phorbol-ester/DAG-type" evidence="17">
    <location>
        <begin position="504"/>
        <end position="551"/>
    </location>
</feature>
<keyword evidence="3" id="KW-0723">Serine/threonine-protein kinase</keyword>